<dbReference type="Pfam" id="PF18785">
    <property type="entry name" value="Inv-AAD"/>
    <property type="match status" value="1"/>
</dbReference>
<evidence type="ECO:0000313" key="3">
    <source>
        <dbReference type="EMBL" id="GAP85780.1"/>
    </source>
</evidence>
<dbReference type="InterPro" id="IPR002125">
    <property type="entry name" value="CMP_dCMP_dom"/>
</dbReference>
<feature type="compositionally biased region" description="Low complexity" evidence="1">
    <location>
        <begin position="1"/>
        <end position="13"/>
    </location>
</feature>
<protein>
    <submittedName>
        <fullName evidence="3">Putative DRAP deaminase</fullName>
    </submittedName>
</protein>
<evidence type="ECO:0000256" key="1">
    <source>
        <dbReference type="SAM" id="MobiDB-lite"/>
    </source>
</evidence>
<dbReference type="PROSITE" id="PS51747">
    <property type="entry name" value="CYT_DCMP_DEAMINASES_2"/>
    <property type="match status" value="1"/>
</dbReference>
<dbReference type="Proteomes" id="UP000054516">
    <property type="component" value="Unassembled WGS sequence"/>
</dbReference>
<dbReference type="AlphaFoldDB" id="A0A1W2TCS8"/>
<keyword evidence="4" id="KW-1185">Reference proteome</keyword>
<feature type="domain" description="CMP/dCMP-type deaminase" evidence="2">
    <location>
        <begin position="26"/>
        <end position="166"/>
    </location>
</feature>
<dbReference type="GO" id="GO:0006139">
    <property type="term" value="P:nucleobase-containing compound metabolic process"/>
    <property type="evidence" value="ECO:0007669"/>
    <property type="project" value="UniProtKB-ARBA"/>
</dbReference>
<accession>A0A1W2TCS8</accession>
<dbReference type="InterPro" id="IPR016193">
    <property type="entry name" value="Cytidine_deaminase-like"/>
</dbReference>
<dbReference type="OrthoDB" id="252265at2759"/>
<dbReference type="Gene3D" id="3.40.140.10">
    <property type="entry name" value="Cytidine Deaminase, domain 2"/>
    <property type="match status" value="1"/>
</dbReference>
<name>A0A1W2TCS8_ROSNE</name>
<gene>
    <name evidence="3" type="ORF">SAMD00023353_1400680</name>
</gene>
<dbReference type="SUPFAM" id="SSF53927">
    <property type="entry name" value="Cytidine deaminase-like"/>
    <property type="match status" value="1"/>
</dbReference>
<feature type="region of interest" description="Disordered" evidence="1">
    <location>
        <begin position="1"/>
        <end position="22"/>
    </location>
</feature>
<dbReference type="STRING" id="77044.A0A1W2TCS8"/>
<proteinExistence type="predicted"/>
<dbReference type="EMBL" id="DF977459">
    <property type="protein sequence ID" value="GAP85780.1"/>
    <property type="molecule type" value="Genomic_DNA"/>
</dbReference>
<evidence type="ECO:0000259" key="2">
    <source>
        <dbReference type="PROSITE" id="PS51747"/>
    </source>
</evidence>
<evidence type="ECO:0000313" key="4">
    <source>
        <dbReference type="Proteomes" id="UP000054516"/>
    </source>
</evidence>
<reference evidence="3" key="1">
    <citation type="submission" date="2016-03" db="EMBL/GenBank/DDBJ databases">
        <title>Draft genome sequence of Rosellinia necatrix.</title>
        <authorList>
            <person name="Kanematsu S."/>
        </authorList>
    </citation>
    <scope>NUCLEOTIDE SEQUENCE [LARGE SCALE GENOMIC DNA]</scope>
    <source>
        <strain evidence="3">W97</strain>
    </source>
</reference>
<sequence>MNPETQQQQQQQQQEEEQPWPAIRADDHRAWMEYALAQARKSRPAPTKYCVGAVLVDAGAGAALATGYSSELPGDRTAGDPGSVHAERCCLIKVAARHGVPEDGVGGVLPKPTPGTRGGTVLYTTMEPCGRRLSGNRTCVDRILALGGAIGAVYVGIREPDTFIPDNDGVERLRAAGVEVVFVDGMRERILEVSTAGHEPRR</sequence>
<dbReference type="GO" id="GO:0003824">
    <property type="term" value="F:catalytic activity"/>
    <property type="evidence" value="ECO:0007669"/>
    <property type="project" value="InterPro"/>
</dbReference>
<organism evidence="3">
    <name type="scientific">Rosellinia necatrix</name>
    <name type="common">White root-rot fungus</name>
    <dbReference type="NCBI Taxonomy" id="77044"/>
    <lineage>
        <taxon>Eukaryota</taxon>
        <taxon>Fungi</taxon>
        <taxon>Dikarya</taxon>
        <taxon>Ascomycota</taxon>
        <taxon>Pezizomycotina</taxon>
        <taxon>Sordariomycetes</taxon>
        <taxon>Xylariomycetidae</taxon>
        <taxon>Xylariales</taxon>
        <taxon>Xylariaceae</taxon>
        <taxon>Rosellinia</taxon>
    </lineage>
</organism>
<dbReference type="OMA" id="PTKFCVG"/>